<organism evidence="1 2">
    <name type="scientific">Arthroderma otae (strain ATCC MYA-4605 / CBS 113480)</name>
    <name type="common">Microsporum canis</name>
    <dbReference type="NCBI Taxonomy" id="554155"/>
    <lineage>
        <taxon>Eukaryota</taxon>
        <taxon>Fungi</taxon>
        <taxon>Dikarya</taxon>
        <taxon>Ascomycota</taxon>
        <taxon>Pezizomycotina</taxon>
        <taxon>Eurotiomycetes</taxon>
        <taxon>Eurotiomycetidae</taxon>
        <taxon>Onygenales</taxon>
        <taxon>Arthrodermataceae</taxon>
        <taxon>Microsporum</taxon>
    </lineage>
</organism>
<evidence type="ECO:0000313" key="1">
    <source>
        <dbReference type="EMBL" id="EEQ31448.1"/>
    </source>
</evidence>
<dbReference type="VEuPathDB" id="FungiDB:MCYG_04267"/>
<dbReference type="OrthoDB" id="65716at2759"/>
<dbReference type="RefSeq" id="XP_002846530.1">
    <property type="nucleotide sequence ID" value="XM_002846484.1"/>
</dbReference>
<keyword evidence="2" id="KW-1185">Reference proteome</keyword>
<dbReference type="Proteomes" id="UP000002035">
    <property type="component" value="Unassembled WGS sequence"/>
</dbReference>
<sequence length="278" mass="31367">MKACIKIIDLYPAELGTDASSNIRHRNFWCHIISITACVDLGRAAADTAHQTIHYTSARSQINNCREYIEGHTQGLSKEQLDKLSEALPSLAVLDFECAIRLQQVANICAILEDCGTNLDPMQICVLADLVISSKLTDPVIYEAFRRITDTALSSKSPCDVLQQLRWLRCLYRLALQCEENCVKFIADRAKKLIDMATLLAPELPHTTVAALRGEMQWLPIDMYNESLLYFKDMKNQLSQEWYSEAIKLTKCIEHNGWDTDSLSTKMSEAYGTLNLAN</sequence>
<accession>C5FPD2</accession>
<reference evidence="2" key="1">
    <citation type="journal article" date="2012" name="MBio">
        <title>Comparative genome analysis of Trichophyton rubrum and related dermatophytes reveals candidate genes involved in infection.</title>
        <authorList>
            <person name="Martinez D.A."/>
            <person name="Oliver B.G."/>
            <person name="Graeser Y."/>
            <person name="Goldberg J.M."/>
            <person name="Li W."/>
            <person name="Martinez-Rossi N.M."/>
            <person name="Monod M."/>
            <person name="Shelest E."/>
            <person name="Barton R.C."/>
            <person name="Birch E."/>
            <person name="Brakhage A.A."/>
            <person name="Chen Z."/>
            <person name="Gurr S.J."/>
            <person name="Heiman D."/>
            <person name="Heitman J."/>
            <person name="Kosti I."/>
            <person name="Rossi A."/>
            <person name="Saif S."/>
            <person name="Samalova M."/>
            <person name="Saunders C.W."/>
            <person name="Shea T."/>
            <person name="Summerbell R.C."/>
            <person name="Xu J."/>
            <person name="Young S."/>
            <person name="Zeng Q."/>
            <person name="Birren B.W."/>
            <person name="Cuomo C.A."/>
            <person name="White T.C."/>
        </authorList>
    </citation>
    <scope>NUCLEOTIDE SEQUENCE [LARGE SCALE GENOMIC DNA]</scope>
    <source>
        <strain evidence="2">ATCC MYA-4605 / CBS 113480</strain>
    </source>
</reference>
<protein>
    <submittedName>
        <fullName evidence="1">Uncharacterized protein</fullName>
    </submittedName>
</protein>
<dbReference type="eggNOG" id="KOG4814">
    <property type="taxonomic scope" value="Eukaryota"/>
</dbReference>
<dbReference type="OMA" id="EMQWLPI"/>
<evidence type="ECO:0000313" key="2">
    <source>
        <dbReference type="Proteomes" id="UP000002035"/>
    </source>
</evidence>
<dbReference type="STRING" id="554155.C5FPD2"/>
<proteinExistence type="predicted"/>
<dbReference type="HOGENOM" id="CLU_067181_0_0_1"/>
<gene>
    <name evidence="1" type="ORF">MCYG_04267</name>
</gene>
<dbReference type="GeneID" id="9224600"/>
<name>C5FPD2_ARTOC</name>
<dbReference type="EMBL" id="DS995704">
    <property type="protein sequence ID" value="EEQ31448.1"/>
    <property type="molecule type" value="Genomic_DNA"/>
</dbReference>
<dbReference type="AlphaFoldDB" id="C5FPD2"/>